<dbReference type="GO" id="GO:0008270">
    <property type="term" value="F:zinc ion binding"/>
    <property type="evidence" value="ECO:0007669"/>
    <property type="project" value="InterPro"/>
</dbReference>
<dbReference type="OrthoDB" id="5419315at2759"/>
<keyword evidence="1" id="KW-0539">Nucleus</keyword>
<dbReference type="EMBL" id="KZ819662">
    <property type="protein sequence ID" value="PWN30905.1"/>
    <property type="molecule type" value="Genomic_DNA"/>
</dbReference>
<dbReference type="PROSITE" id="PS00463">
    <property type="entry name" value="ZN2_CY6_FUNGAL_1"/>
    <property type="match status" value="1"/>
</dbReference>
<dbReference type="PANTHER" id="PTHR37534:SF46">
    <property type="entry name" value="ZN(II)2CYS6 TRANSCRIPTION FACTOR (EUROFUNG)"/>
    <property type="match status" value="1"/>
</dbReference>
<dbReference type="GeneID" id="37030614"/>
<feature type="compositionally biased region" description="Gly residues" evidence="2">
    <location>
        <begin position="23"/>
        <end position="35"/>
    </location>
</feature>
<evidence type="ECO:0000259" key="3">
    <source>
        <dbReference type="PROSITE" id="PS50048"/>
    </source>
</evidence>
<evidence type="ECO:0000313" key="4">
    <source>
        <dbReference type="EMBL" id="PWN30905.1"/>
    </source>
</evidence>
<dbReference type="InterPro" id="IPR036864">
    <property type="entry name" value="Zn2-C6_fun-type_DNA-bd_sf"/>
</dbReference>
<evidence type="ECO:0000256" key="2">
    <source>
        <dbReference type="SAM" id="MobiDB-lite"/>
    </source>
</evidence>
<dbReference type="STRING" id="1569628.A0A316V644"/>
<proteinExistence type="predicted"/>
<dbReference type="Gene3D" id="4.10.240.10">
    <property type="entry name" value="Zn(2)-C6 fungal-type DNA-binding domain"/>
    <property type="match status" value="1"/>
</dbReference>
<feature type="domain" description="Zn(2)-C6 fungal-type" evidence="3">
    <location>
        <begin position="221"/>
        <end position="251"/>
    </location>
</feature>
<dbReference type="SMART" id="SM00066">
    <property type="entry name" value="GAL4"/>
    <property type="match status" value="1"/>
</dbReference>
<feature type="compositionally biased region" description="Low complexity" evidence="2">
    <location>
        <begin position="273"/>
        <end position="285"/>
    </location>
</feature>
<sequence>MSQPGTRNNSIYSLDGHMTSANLGGGSGGGGGGGLSSMDSRFAPTQNGYMVDRRFSLDERARPLGASLLPHRAPQSAAGLSSMAGGRHWPWGGVNNAIGNSSGSSSSGSSTTQGRASYDYGYAANRQVQAAGPGAGYTTSYDSFNPSVAPGADPGMRFRSVSSSAASGRYAGPGGPLGAASAMGLAPPYDPLDGAHHPVGPSVGPGGGVTRRAKFKRSRTGCLVCRKRKVKCSQDGTPCKQCRIGKRDCYYEDNPPKRKRKGKDSKEDDSDLGAPSPAQAGAQAA</sequence>
<organism evidence="4 5">
    <name type="scientific">Jaminaea rosea</name>
    <dbReference type="NCBI Taxonomy" id="1569628"/>
    <lineage>
        <taxon>Eukaryota</taxon>
        <taxon>Fungi</taxon>
        <taxon>Dikarya</taxon>
        <taxon>Basidiomycota</taxon>
        <taxon>Ustilaginomycotina</taxon>
        <taxon>Exobasidiomycetes</taxon>
        <taxon>Microstromatales</taxon>
        <taxon>Microstromatales incertae sedis</taxon>
        <taxon>Jaminaea</taxon>
    </lineage>
</organism>
<gene>
    <name evidence="4" type="ORF">BDZ90DRAFT_273179</name>
</gene>
<dbReference type="PANTHER" id="PTHR37534">
    <property type="entry name" value="TRANSCRIPTIONAL ACTIVATOR PROTEIN UGA3"/>
    <property type="match status" value="1"/>
</dbReference>
<feature type="region of interest" description="Disordered" evidence="2">
    <location>
        <begin position="248"/>
        <end position="285"/>
    </location>
</feature>
<keyword evidence="5" id="KW-1185">Reference proteome</keyword>
<accession>A0A316V644</accession>
<dbReference type="InterPro" id="IPR001138">
    <property type="entry name" value="Zn2Cys6_DnaBD"/>
</dbReference>
<feature type="region of interest" description="Disordered" evidence="2">
    <location>
        <begin position="191"/>
        <end position="212"/>
    </location>
</feature>
<dbReference type="SUPFAM" id="SSF57701">
    <property type="entry name" value="Zn2/Cys6 DNA-binding domain"/>
    <property type="match status" value="1"/>
</dbReference>
<dbReference type="GO" id="GO:0000981">
    <property type="term" value="F:DNA-binding transcription factor activity, RNA polymerase II-specific"/>
    <property type="evidence" value="ECO:0007669"/>
    <property type="project" value="InterPro"/>
</dbReference>
<dbReference type="AlphaFoldDB" id="A0A316V644"/>
<dbReference type="PROSITE" id="PS50048">
    <property type="entry name" value="ZN2_CY6_FUNGAL_2"/>
    <property type="match status" value="1"/>
</dbReference>
<feature type="region of interest" description="Disordered" evidence="2">
    <location>
        <begin position="22"/>
        <end position="41"/>
    </location>
</feature>
<evidence type="ECO:0000256" key="1">
    <source>
        <dbReference type="ARBA" id="ARBA00023242"/>
    </source>
</evidence>
<evidence type="ECO:0000313" key="5">
    <source>
        <dbReference type="Proteomes" id="UP000245884"/>
    </source>
</evidence>
<protein>
    <recommendedName>
        <fullName evidence="3">Zn(2)-C6 fungal-type domain-containing protein</fullName>
    </recommendedName>
</protein>
<dbReference type="Proteomes" id="UP000245884">
    <property type="component" value="Unassembled WGS sequence"/>
</dbReference>
<dbReference type="RefSeq" id="XP_025365517.1">
    <property type="nucleotide sequence ID" value="XM_025508791.1"/>
</dbReference>
<reference evidence="4 5" key="1">
    <citation type="journal article" date="2018" name="Mol. Biol. Evol.">
        <title>Broad Genomic Sampling Reveals a Smut Pathogenic Ancestry of the Fungal Clade Ustilaginomycotina.</title>
        <authorList>
            <person name="Kijpornyongpan T."/>
            <person name="Mondo S.J."/>
            <person name="Barry K."/>
            <person name="Sandor L."/>
            <person name="Lee J."/>
            <person name="Lipzen A."/>
            <person name="Pangilinan J."/>
            <person name="LaButti K."/>
            <person name="Hainaut M."/>
            <person name="Henrissat B."/>
            <person name="Grigoriev I.V."/>
            <person name="Spatafora J.W."/>
            <person name="Aime M.C."/>
        </authorList>
    </citation>
    <scope>NUCLEOTIDE SEQUENCE [LARGE SCALE GENOMIC DNA]</scope>
    <source>
        <strain evidence="4 5">MCA 5214</strain>
    </source>
</reference>
<dbReference type="CDD" id="cd00067">
    <property type="entry name" value="GAL4"/>
    <property type="match status" value="1"/>
</dbReference>
<dbReference type="Pfam" id="PF00172">
    <property type="entry name" value="Zn_clus"/>
    <property type="match status" value="1"/>
</dbReference>
<name>A0A316V644_9BASI</name>